<dbReference type="Proteomes" id="UP000218606">
    <property type="component" value="Chromosome"/>
</dbReference>
<dbReference type="AlphaFoldDB" id="A0AAN1GR52"/>
<dbReference type="RefSeq" id="WP_145958072.1">
    <property type="nucleotide sequence ID" value="NZ_CP010767.1"/>
</dbReference>
<evidence type="ECO:0000313" key="2">
    <source>
        <dbReference type="Proteomes" id="UP000218606"/>
    </source>
</evidence>
<evidence type="ECO:0000313" key="1">
    <source>
        <dbReference type="EMBL" id="ATG43647.1"/>
    </source>
</evidence>
<name>A0AAN1GR52_9RHOB</name>
<dbReference type="EMBL" id="CP010767">
    <property type="protein sequence ID" value="ATG43647.1"/>
    <property type="molecule type" value="Genomic_DNA"/>
</dbReference>
<gene>
    <name evidence="1" type="ORF">PhaeoP13_01710</name>
</gene>
<protein>
    <submittedName>
        <fullName evidence="1">Uncharacterized protein</fullName>
    </submittedName>
</protein>
<accession>A0AAN1GR52</accession>
<reference evidence="1 2" key="1">
    <citation type="journal article" date="2017" name="Front. Microbiol.">
        <title>Phaeobacter piscinae sp. nov., a species of the Roseobacter group and potential aquaculture probiont.</title>
        <authorList>
            <person name="Sonnenschein E.C."/>
            <person name="Phippen C.B.W."/>
            <person name="Nielsen K.F."/>
            <person name="Mateiu R.V."/>
            <person name="Melchiorsen J."/>
            <person name="Gram L."/>
            <person name="Overmann J."/>
            <person name="Freese H.M."/>
        </authorList>
    </citation>
    <scope>NUCLEOTIDE SEQUENCE [LARGE SCALE GENOMIC DNA]</scope>
    <source>
        <strain evidence="1 2">P13</strain>
    </source>
</reference>
<sequence length="271" mass="30976">MSYLGTPEQRLMLQQAMQKLHSDRGVSDGEVVSAMEKWAKKLPNEIWPEIDVRTYNRYRNGGVKSFSSGAKIYEFLSRGPERFRVVPSTLPGSLAFTEDQRFIDAMLSRYSAADGGYGFEQLSSITNTYELFRPSWVINDGRHFVRSELKIEKIDGLYHLSESQEFKFSGTTFEENDHGWVIPYSTNFVGLTNSRNSMKLYIFSRFFPSPAENMNVSQMRGDLISSSGKGPHPSYRFFARIVTQGAVEKGHYHCDAFEGDEDLMDNLMNLM</sequence>
<proteinExistence type="predicted"/>
<organism evidence="1 2">
    <name type="scientific">Phaeobacter piscinae</name>
    <dbReference type="NCBI Taxonomy" id="1580596"/>
    <lineage>
        <taxon>Bacteria</taxon>
        <taxon>Pseudomonadati</taxon>
        <taxon>Pseudomonadota</taxon>
        <taxon>Alphaproteobacteria</taxon>
        <taxon>Rhodobacterales</taxon>
        <taxon>Roseobacteraceae</taxon>
        <taxon>Phaeobacter</taxon>
    </lineage>
</organism>